<dbReference type="Proteomes" id="UP000179243">
    <property type="component" value="Unassembled WGS sequence"/>
</dbReference>
<dbReference type="EMBL" id="MFYX01000105">
    <property type="protein sequence ID" value="OGK02598.1"/>
    <property type="molecule type" value="Genomic_DNA"/>
</dbReference>
<comment type="subcellular location">
    <subcellularLocation>
        <location evidence="1">Membrane</location>
        <topology evidence="1">Multi-pass membrane protein</topology>
    </subcellularLocation>
</comment>
<dbReference type="InterPro" id="IPR051533">
    <property type="entry name" value="WaaL-like"/>
</dbReference>
<dbReference type="InterPro" id="IPR007016">
    <property type="entry name" value="O-antigen_ligase-rel_domated"/>
</dbReference>
<keyword evidence="3 5" id="KW-1133">Transmembrane helix</keyword>
<feature type="transmembrane region" description="Helical" evidence="5">
    <location>
        <begin position="79"/>
        <end position="99"/>
    </location>
</feature>
<feature type="transmembrane region" description="Helical" evidence="5">
    <location>
        <begin position="133"/>
        <end position="152"/>
    </location>
</feature>
<evidence type="ECO:0000313" key="7">
    <source>
        <dbReference type="EMBL" id="OGK02598.1"/>
    </source>
</evidence>
<feature type="transmembrane region" description="Helical" evidence="5">
    <location>
        <begin position="391"/>
        <end position="412"/>
    </location>
</feature>
<evidence type="ECO:0000256" key="3">
    <source>
        <dbReference type="ARBA" id="ARBA00022989"/>
    </source>
</evidence>
<feature type="transmembrane region" description="Helical" evidence="5">
    <location>
        <begin position="257"/>
        <end position="274"/>
    </location>
</feature>
<feature type="transmembrane region" description="Helical" evidence="5">
    <location>
        <begin position="105"/>
        <end position="126"/>
    </location>
</feature>
<feature type="transmembrane region" description="Helical" evidence="5">
    <location>
        <begin position="47"/>
        <end position="67"/>
    </location>
</feature>
<evidence type="ECO:0000256" key="1">
    <source>
        <dbReference type="ARBA" id="ARBA00004141"/>
    </source>
</evidence>
<sequence length="445" mass="48906">MNYLYIGLLIVPLIVLLHRRFEYGLFFSGFLLVALTTYLSIKTPGNLPNLTIHRLILICLVAVWLIEKRKRGFILERKTLIAPLAAVAIVNFISMALSIDVMFSFKTYLSFTLEMFLFFVVMSAGLKQAETGLTLVKFMYAGLLLAAVIGIIEKKTGFNPVDAFLPGYVRRDIMVMDVLSTFPHRILFGTGMAMAIPLALGLSSIESAPWKRNLYLVSLPLVILACYFSDSRGPWAAAAVAVGSMLLFGSVAMKRKIVLCLVAGICALGLKAGVRDTLNAKLQETRDKDSFKGQTYQYRWDLWRVAFNGIKRSLKTMAVGTGVGTGEIKVYTAVLAGSNEVIMVESWDNEFAATLLETGFLGLAMVLVLHFRIIVNLIRAWTVAAPDNRNLLAGIVGAILAQIFMMTNVKMFSAQVNYLMWALVASGLAIGFGARTPAAAVSVRR</sequence>
<feature type="transmembrane region" description="Helical" evidence="5">
    <location>
        <begin position="351"/>
        <end position="371"/>
    </location>
</feature>
<feature type="transmembrane region" description="Helical" evidence="5">
    <location>
        <begin position="21"/>
        <end position="41"/>
    </location>
</feature>
<dbReference type="PANTHER" id="PTHR37422">
    <property type="entry name" value="TEICHURONIC ACID BIOSYNTHESIS PROTEIN TUAE"/>
    <property type="match status" value="1"/>
</dbReference>
<feature type="transmembrane region" description="Helical" evidence="5">
    <location>
        <begin position="212"/>
        <end position="229"/>
    </location>
</feature>
<feature type="transmembrane region" description="Helical" evidence="5">
    <location>
        <begin position="235"/>
        <end position="252"/>
    </location>
</feature>
<reference evidence="7 8" key="1">
    <citation type="journal article" date="2016" name="Nat. Commun.">
        <title>Thousands of microbial genomes shed light on interconnected biogeochemical processes in an aquifer system.</title>
        <authorList>
            <person name="Anantharaman K."/>
            <person name="Brown C.T."/>
            <person name="Hug L.A."/>
            <person name="Sharon I."/>
            <person name="Castelle C.J."/>
            <person name="Probst A.J."/>
            <person name="Thomas B.C."/>
            <person name="Singh A."/>
            <person name="Wilkins M.J."/>
            <person name="Karaoz U."/>
            <person name="Brodie E.L."/>
            <person name="Williams K.H."/>
            <person name="Hubbard S.S."/>
            <person name="Banfield J.F."/>
        </authorList>
    </citation>
    <scope>NUCLEOTIDE SEQUENCE [LARGE SCALE GENOMIC DNA]</scope>
</reference>
<evidence type="ECO:0000313" key="8">
    <source>
        <dbReference type="Proteomes" id="UP000179243"/>
    </source>
</evidence>
<gene>
    <name evidence="7" type="ORF">A2519_12370</name>
</gene>
<evidence type="ECO:0000259" key="6">
    <source>
        <dbReference type="Pfam" id="PF04932"/>
    </source>
</evidence>
<evidence type="ECO:0000256" key="4">
    <source>
        <dbReference type="ARBA" id="ARBA00023136"/>
    </source>
</evidence>
<name>A0A1F7F7N9_UNCRA</name>
<dbReference type="PANTHER" id="PTHR37422:SF13">
    <property type="entry name" value="LIPOPOLYSACCHARIDE BIOSYNTHESIS PROTEIN PA4999-RELATED"/>
    <property type="match status" value="1"/>
</dbReference>
<feature type="transmembrane region" description="Helical" evidence="5">
    <location>
        <begin position="186"/>
        <end position="205"/>
    </location>
</feature>
<evidence type="ECO:0000256" key="5">
    <source>
        <dbReference type="SAM" id="Phobius"/>
    </source>
</evidence>
<accession>A0A1F7F7N9</accession>
<dbReference type="Pfam" id="PF04932">
    <property type="entry name" value="Wzy_C"/>
    <property type="match status" value="1"/>
</dbReference>
<comment type="caution">
    <text evidence="7">The sequence shown here is derived from an EMBL/GenBank/DDBJ whole genome shotgun (WGS) entry which is preliminary data.</text>
</comment>
<organism evidence="7 8">
    <name type="scientific">Candidatus Raymondbacteria bacterium RIFOXYD12_FULL_49_13</name>
    <dbReference type="NCBI Taxonomy" id="1817890"/>
    <lineage>
        <taxon>Bacteria</taxon>
        <taxon>Raymondiibacteriota</taxon>
    </lineage>
</organism>
<feature type="transmembrane region" description="Helical" evidence="5">
    <location>
        <begin position="418"/>
        <end position="443"/>
    </location>
</feature>
<keyword evidence="2 5" id="KW-0812">Transmembrane</keyword>
<dbReference type="AlphaFoldDB" id="A0A1F7F7N9"/>
<evidence type="ECO:0000256" key="2">
    <source>
        <dbReference type="ARBA" id="ARBA00022692"/>
    </source>
</evidence>
<protein>
    <recommendedName>
        <fullName evidence="6">O-antigen ligase-related domain-containing protein</fullName>
    </recommendedName>
</protein>
<proteinExistence type="predicted"/>
<feature type="domain" description="O-antigen ligase-related" evidence="6">
    <location>
        <begin position="221"/>
        <end position="366"/>
    </location>
</feature>
<keyword evidence="4 5" id="KW-0472">Membrane</keyword>
<dbReference type="GO" id="GO:0016020">
    <property type="term" value="C:membrane"/>
    <property type="evidence" value="ECO:0007669"/>
    <property type="project" value="UniProtKB-SubCell"/>
</dbReference>